<dbReference type="NCBIfam" id="TIGR03723">
    <property type="entry name" value="T6A_TsaD_YgjD"/>
    <property type="match status" value="1"/>
</dbReference>
<dbReference type="GO" id="GO:0005737">
    <property type="term" value="C:cytoplasm"/>
    <property type="evidence" value="ECO:0007669"/>
    <property type="project" value="UniProtKB-SubCell"/>
</dbReference>
<dbReference type="InterPro" id="IPR022450">
    <property type="entry name" value="TsaD"/>
</dbReference>
<dbReference type="Pfam" id="PF00814">
    <property type="entry name" value="TsaD"/>
    <property type="match status" value="1"/>
</dbReference>
<dbReference type="EC" id="2.3.1.234" evidence="8"/>
<evidence type="ECO:0000259" key="9">
    <source>
        <dbReference type="Pfam" id="PF00814"/>
    </source>
</evidence>
<evidence type="ECO:0000313" key="10">
    <source>
        <dbReference type="EMBL" id="OGY93952.1"/>
    </source>
</evidence>
<dbReference type="Gene3D" id="3.30.420.40">
    <property type="match status" value="2"/>
</dbReference>
<dbReference type="InterPro" id="IPR000905">
    <property type="entry name" value="Gcp-like_dom"/>
</dbReference>
<dbReference type="Proteomes" id="UP000177626">
    <property type="component" value="Unassembled WGS sequence"/>
</dbReference>
<gene>
    <name evidence="8" type="primary">tsaD</name>
    <name evidence="10" type="ORF">A2406_03550</name>
</gene>
<evidence type="ECO:0000256" key="7">
    <source>
        <dbReference type="ARBA" id="ARBA00048117"/>
    </source>
</evidence>
<keyword evidence="4 8" id="KW-0479">Metal-binding</keyword>
<comment type="catalytic activity">
    <reaction evidence="7 8">
        <text>L-threonylcarbamoyladenylate + adenosine(37) in tRNA = N(6)-L-threonylcarbamoyladenosine(37) in tRNA + AMP + H(+)</text>
        <dbReference type="Rhea" id="RHEA:37059"/>
        <dbReference type="Rhea" id="RHEA-COMP:10162"/>
        <dbReference type="Rhea" id="RHEA-COMP:10163"/>
        <dbReference type="ChEBI" id="CHEBI:15378"/>
        <dbReference type="ChEBI" id="CHEBI:73682"/>
        <dbReference type="ChEBI" id="CHEBI:74411"/>
        <dbReference type="ChEBI" id="CHEBI:74418"/>
        <dbReference type="ChEBI" id="CHEBI:456215"/>
        <dbReference type="EC" id="2.3.1.234"/>
    </reaction>
</comment>
<dbReference type="EMBL" id="MHKQ01000014">
    <property type="protein sequence ID" value="OGY93952.1"/>
    <property type="molecule type" value="Genomic_DNA"/>
</dbReference>
<dbReference type="GO" id="GO:0005506">
    <property type="term" value="F:iron ion binding"/>
    <property type="evidence" value="ECO:0007669"/>
    <property type="project" value="UniProtKB-UniRule"/>
</dbReference>
<reference evidence="10 11" key="1">
    <citation type="journal article" date="2016" name="Nat. Commun.">
        <title>Thousands of microbial genomes shed light on interconnected biogeochemical processes in an aquifer system.</title>
        <authorList>
            <person name="Anantharaman K."/>
            <person name="Brown C.T."/>
            <person name="Hug L.A."/>
            <person name="Sharon I."/>
            <person name="Castelle C.J."/>
            <person name="Probst A.J."/>
            <person name="Thomas B.C."/>
            <person name="Singh A."/>
            <person name="Wilkins M.J."/>
            <person name="Karaoz U."/>
            <person name="Brodie E.L."/>
            <person name="Williams K.H."/>
            <person name="Hubbard S.S."/>
            <person name="Banfield J.F."/>
        </authorList>
    </citation>
    <scope>NUCLEOTIDE SEQUENCE [LARGE SCALE GENOMIC DNA]</scope>
</reference>
<feature type="binding site" evidence="8">
    <location>
        <begin position="141"/>
        <end position="145"/>
    </location>
    <ligand>
        <name>substrate</name>
    </ligand>
</feature>
<name>A0A1G2BXT4_9BACT</name>
<dbReference type="PRINTS" id="PR00789">
    <property type="entry name" value="OSIALOPTASE"/>
</dbReference>
<keyword evidence="1 8" id="KW-0963">Cytoplasm</keyword>
<feature type="binding site" evidence="8">
    <location>
        <position position="280"/>
    </location>
    <ligand>
        <name>substrate</name>
    </ligand>
</feature>
<proteinExistence type="inferred from homology"/>
<dbReference type="GO" id="GO:0061711">
    <property type="term" value="F:tRNA N(6)-L-threonylcarbamoyladenine synthase activity"/>
    <property type="evidence" value="ECO:0007669"/>
    <property type="project" value="UniProtKB-EC"/>
</dbReference>
<dbReference type="CDD" id="cd24133">
    <property type="entry name" value="ASKHA_NBD_TsaD_bac"/>
    <property type="match status" value="1"/>
</dbReference>
<evidence type="ECO:0000256" key="5">
    <source>
        <dbReference type="ARBA" id="ARBA00023004"/>
    </source>
</evidence>
<feature type="binding site" evidence="8">
    <location>
        <position position="187"/>
    </location>
    <ligand>
        <name>substrate</name>
    </ligand>
</feature>
<keyword evidence="6 8" id="KW-0012">Acyltransferase</keyword>
<comment type="similarity">
    <text evidence="8">Belongs to the KAE1 / TsaD family.</text>
</comment>
<evidence type="ECO:0000256" key="1">
    <source>
        <dbReference type="ARBA" id="ARBA00022490"/>
    </source>
</evidence>
<dbReference type="FunFam" id="3.30.420.40:FF:000040">
    <property type="entry name" value="tRNA N6-adenosine threonylcarbamoyltransferase"/>
    <property type="match status" value="1"/>
</dbReference>
<evidence type="ECO:0000256" key="6">
    <source>
        <dbReference type="ARBA" id="ARBA00023315"/>
    </source>
</evidence>
<dbReference type="InterPro" id="IPR043129">
    <property type="entry name" value="ATPase_NBD"/>
</dbReference>
<sequence>MKILAIESSCDETAMAILEGNSRSLKLKKNIVYSQANIHKQYGGVVPEVAARQHVETIIPVMDNLLGKSRLATIDYVAVTSGPGLITSLVLGVTAAKTLAWASSLPLIGVNHIEGHIYSNWLSNKKLVADDAKLFPALVLIVSGGHTELVLMKNHGDYKLLGQTLDDAAGEAYDKVAKLLNLGYPGGPIVSQMAKDGNPKAYTFPRPMIDRPDYNFSFSGLKTAVLYALEKKQQVSSQDVKDICASFQVALVEVLVAKTIKAAKEQGAKAILLAGGVSANDNLKKHLAQKAKEINLPFFYPDLKYTGDNAAMIAVAAYYNINHQRNKVLVGNKVFDLVPQANWQLV</sequence>
<dbReference type="FunFam" id="3.30.420.40:FF:000012">
    <property type="entry name" value="tRNA N6-adenosine threonylcarbamoyltransferase"/>
    <property type="match status" value="1"/>
</dbReference>
<dbReference type="PANTHER" id="PTHR11735">
    <property type="entry name" value="TRNA N6-ADENOSINE THREONYLCARBAMOYLTRANSFERASE"/>
    <property type="match status" value="1"/>
</dbReference>
<organism evidence="10 11">
    <name type="scientific">Candidatus Komeilibacteria bacterium RIFOXYC1_FULL_37_11</name>
    <dbReference type="NCBI Taxonomy" id="1798555"/>
    <lineage>
        <taxon>Bacteria</taxon>
        <taxon>Candidatus Komeiliibacteriota</taxon>
    </lineage>
</organism>
<accession>A0A1G2BXT4</accession>
<comment type="subcellular location">
    <subcellularLocation>
        <location evidence="8">Cytoplasm</location>
    </subcellularLocation>
</comment>
<dbReference type="GO" id="GO:0002949">
    <property type="term" value="P:tRNA threonylcarbamoyladenosine modification"/>
    <property type="evidence" value="ECO:0007669"/>
    <property type="project" value="UniProtKB-UniRule"/>
</dbReference>
<comment type="caution">
    <text evidence="10">The sequence shown here is derived from an EMBL/GenBank/DDBJ whole genome shotgun (WGS) entry which is preliminary data.</text>
</comment>
<evidence type="ECO:0000256" key="3">
    <source>
        <dbReference type="ARBA" id="ARBA00022694"/>
    </source>
</evidence>
<dbReference type="SUPFAM" id="SSF53067">
    <property type="entry name" value="Actin-like ATPase domain"/>
    <property type="match status" value="2"/>
</dbReference>
<feature type="binding site" evidence="8">
    <location>
        <position position="116"/>
    </location>
    <ligand>
        <name>Fe cation</name>
        <dbReference type="ChEBI" id="CHEBI:24875"/>
    </ligand>
</feature>
<dbReference type="InterPro" id="IPR017861">
    <property type="entry name" value="KAE1/TsaD"/>
</dbReference>
<comment type="cofactor">
    <cofactor evidence="8">
        <name>Fe(2+)</name>
        <dbReference type="ChEBI" id="CHEBI:29033"/>
    </cofactor>
    <text evidence="8">Binds 1 Fe(2+) ion per subunit.</text>
</comment>
<feature type="binding site" evidence="8">
    <location>
        <position position="112"/>
    </location>
    <ligand>
        <name>Fe cation</name>
        <dbReference type="ChEBI" id="CHEBI:24875"/>
    </ligand>
</feature>
<feature type="binding site" evidence="8">
    <location>
        <position position="174"/>
    </location>
    <ligand>
        <name>substrate</name>
    </ligand>
</feature>
<feature type="binding site" evidence="8">
    <location>
        <position position="308"/>
    </location>
    <ligand>
        <name>Fe cation</name>
        <dbReference type="ChEBI" id="CHEBI:24875"/>
    </ligand>
</feature>
<feature type="domain" description="Gcp-like" evidence="9">
    <location>
        <begin position="29"/>
        <end position="314"/>
    </location>
</feature>
<dbReference type="NCBIfam" id="TIGR00329">
    <property type="entry name" value="gcp_kae1"/>
    <property type="match status" value="1"/>
</dbReference>
<comment type="caution">
    <text evidence="8">Lacks conserved residue(s) required for the propagation of feature annotation.</text>
</comment>
<dbReference type="AlphaFoldDB" id="A0A1G2BXT4"/>
<evidence type="ECO:0000256" key="4">
    <source>
        <dbReference type="ARBA" id="ARBA00022723"/>
    </source>
</evidence>
<evidence type="ECO:0000313" key="11">
    <source>
        <dbReference type="Proteomes" id="UP000177626"/>
    </source>
</evidence>
<keyword evidence="5 8" id="KW-0408">Iron</keyword>
<protein>
    <recommendedName>
        <fullName evidence="8">tRNA N6-adenosine threonylcarbamoyltransferase</fullName>
        <ecNumber evidence="8">2.3.1.234</ecNumber>
    </recommendedName>
    <alternativeName>
        <fullName evidence="8">N6-L-threonylcarbamoyladenine synthase</fullName>
        <shortName evidence="8">t(6)A synthase</shortName>
    </alternativeName>
    <alternativeName>
        <fullName evidence="8">t(6)A37 threonylcarbamoyladenosine biosynthesis protein TsaD</fullName>
    </alternativeName>
    <alternativeName>
        <fullName evidence="8">tRNA threonylcarbamoyladenosine biosynthesis protein TsaD</fullName>
    </alternativeName>
</protein>
<dbReference type="HAMAP" id="MF_01445">
    <property type="entry name" value="TsaD"/>
    <property type="match status" value="1"/>
</dbReference>
<comment type="function">
    <text evidence="8">Required for the formation of a threonylcarbamoyl group on adenosine at position 37 (t(6)A37) in tRNAs that read codons beginning with adenine. Is involved in the transfer of the threonylcarbamoyl moiety of threonylcarbamoyl-AMP (TC-AMP) to the N6 group of A37, together with TsaE and TsaB. TsaD likely plays a direct catalytic role in this reaction.</text>
</comment>
<evidence type="ECO:0000256" key="8">
    <source>
        <dbReference type="HAMAP-Rule" id="MF_01445"/>
    </source>
</evidence>
<keyword evidence="2 8" id="KW-0808">Transferase</keyword>
<evidence type="ECO:0000256" key="2">
    <source>
        <dbReference type="ARBA" id="ARBA00022679"/>
    </source>
</evidence>
<keyword evidence="3 8" id="KW-0819">tRNA processing</keyword>
<dbReference type="PANTHER" id="PTHR11735:SF6">
    <property type="entry name" value="TRNA N6-ADENOSINE THREONYLCARBAMOYLTRANSFERASE, MITOCHONDRIAL"/>
    <property type="match status" value="1"/>
</dbReference>